<dbReference type="Proteomes" id="UP001233999">
    <property type="component" value="Unassembled WGS sequence"/>
</dbReference>
<sequence>HASNAATSSQTSVGGGSGAGGSAGGSAGSGITSRPAPGPTNHSGTKFRHGLLQLMIHTIDPLHDVSFRANSDLYVTKWRKQFVNNSSTTFLKYWVNKFLKSMRKIPIA</sequence>
<dbReference type="EMBL" id="JASPKZ010007256">
    <property type="protein sequence ID" value="KAJ9585635.1"/>
    <property type="molecule type" value="Genomic_DNA"/>
</dbReference>
<name>A0AAD7ZRN3_DIPPU</name>
<comment type="caution">
    <text evidence="2">The sequence shown here is derived from an EMBL/GenBank/DDBJ whole genome shotgun (WGS) entry which is preliminary data.</text>
</comment>
<feature type="compositionally biased region" description="Low complexity" evidence="1">
    <location>
        <begin position="1"/>
        <end position="12"/>
    </location>
</feature>
<proteinExistence type="predicted"/>
<feature type="compositionally biased region" description="Gly residues" evidence="1">
    <location>
        <begin position="13"/>
        <end position="28"/>
    </location>
</feature>
<evidence type="ECO:0000313" key="2">
    <source>
        <dbReference type="EMBL" id="KAJ9585635.1"/>
    </source>
</evidence>
<accession>A0AAD7ZRN3</accession>
<dbReference type="AlphaFoldDB" id="A0AAD7ZRN3"/>
<feature type="non-terminal residue" evidence="2">
    <location>
        <position position="1"/>
    </location>
</feature>
<protein>
    <submittedName>
        <fullName evidence="2">Uncharacterized protein</fullName>
    </submittedName>
</protein>
<keyword evidence="3" id="KW-1185">Reference proteome</keyword>
<reference evidence="2" key="1">
    <citation type="journal article" date="2023" name="IScience">
        <title>Live-bearing cockroach genome reveals convergent evolutionary mechanisms linked to viviparity in insects and beyond.</title>
        <authorList>
            <person name="Fouks B."/>
            <person name="Harrison M.C."/>
            <person name="Mikhailova A.A."/>
            <person name="Marchal E."/>
            <person name="English S."/>
            <person name="Carruthers M."/>
            <person name="Jennings E.C."/>
            <person name="Chiamaka E.L."/>
            <person name="Frigard R.A."/>
            <person name="Pippel M."/>
            <person name="Attardo G.M."/>
            <person name="Benoit J.B."/>
            <person name="Bornberg-Bauer E."/>
            <person name="Tobe S.S."/>
        </authorList>
    </citation>
    <scope>NUCLEOTIDE SEQUENCE</scope>
    <source>
        <strain evidence="2">Stay&amp;Tobe</strain>
    </source>
</reference>
<gene>
    <name evidence="2" type="ORF">L9F63_002580</name>
</gene>
<feature type="region of interest" description="Disordered" evidence="1">
    <location>
        <begin position="1"/>
        <end position="45"/>
    </location>
</feature>
<feature type="non-terminal residue" evidence="2">
    <location>
        <position position="108"/>
    </location>
</feature>
<reference evidence="2" key="2">
    <citation type="submission" date="2023-05" db="EMBL/GenBank/DDBJ databases">
        <authorList>
            <person name="Fouks B."/>
        </authorList>
    </citation>
    <scope>NUCLEOTIDE SEQUENCE</scope>
    <source>
        <strain evidence="2">Stay&amp;Tobe</strain>
        <tissue evidence="2">Testes</tissue>
    </source>
</reference>
<evidence type="ECO:0000256" key="1">
    <source>
        <dbReference type="SAM" id="MobiDB-lite"/>
    </source>
</evidence>
<evidence type="ECO:0000313" key="3">
    <source>
        <dbReference type="Proteomes" id="UP001233999"/>
    </source>
</evidence>
<organism evidence="2 3">
    <name type="scientific">Diploptera punctata</name>
    <name type="common">Pacific beetle cockroach</name>
    <dbReference type="NCBI Taxonomy" id="6984"/>
    <lineage>
        <taxon>Eukaryota</taxon>
        <taxon>Metazoa</taxon>
        <taxon>Ecdysozoa</taxon>
        <taxon>Arthropoda</taxon>
        <taxon>Hexapoda</taxon>
        <taxon>Insecta</taxon>
        <taxon>Pterygota</taxon>
        <taxon>Neoptera</taxon>
        <taxon>Polyneoptera</taxon>
        <taxon>Dictyoptera</taxon>
        <taxon>Blattodea</taxon>
        <taxon>Blaberoidea</taxon>
        <taxon>Blaberidae</taxon>
        <taxon>Diplopterinae</taxon>
        <taxon>Diploptera</taxon>
    </lineage>
</organism>